<gene>
    <name evidence="3" type="ORF">FA046_05660</name>
</gene>
<dbReference type="PANTHER" id="PTHR34477:SF1">
    <property type="entry name" value="UPF0213 PROTEIN YHBQ"/>
    <property type="match status" value="1"/>
</dbReference>
<dbReference type="Gene3D" id="3.40.1440.10">
    <property type="entry name" value="GIY-YIG endonuclease"/>
    <property type="match status" value="1"/>
</dbReference>
<evidence type="ECO:0000259" key="2">
    <source>
        <dbReference type="PROSITE" id="PS50164"/>
    </source>
</evidence>
<evidence type="ECO:0000313" key="3">
    <source>
        <dbReference type="EMBL" id="TKB98604.1"/>
    </source>
</evidence>
<feature type="domain" description="GIY-YIG" evidence="2">
    <location>
        <begin position="2"/>
        <end position="78"/>
    </location>
</feature>
<evidence type="ECO:0000313" key="4">
    <source>
        <dbReference type="Proteomes" id="UP000308181"/>
    </source>
</evidence>
<accession>A0A4U1C0X9</accession>
<dbReference type="EMBL" id="SWBP01000002">
    <property type="protein sequence ID" value="TKB98604.1"/>
    <property type="molecule type" value="Genomic_DNA"/>
</dbReference>
<organism evidence="3 4">
    <name type="scientific">Pedobacter cryophilus</name>
    <dbReference type="NCBI Taxonomy" id="2571271"/>
    <lineage>
        <taxon>Bacteria</taxon>
        <taxon>Pseudomonadati</taxon>
        <taxon>Bacteroidota</taxon>
        <taxon>Sphingobacteriia</taxon>
        <taxon>Sphingobacteriales</taxon>
        <taxon>Sphingobacteriaceae</taxon>
        <taxon>Pedobacter</taxon>
    </lineage>
</organism>
<comment type="similarity">
    <text evidence="1">Belongs to the UPF0213 family.</text>
</comment>
<dbReference type="InterPro" id="IPR000305">
    <property type="entry name" value="GIY-YIG_endonuc"/>
</dbReference>
<dbReference type="PROSITE" id="PS50164">
    <property type="entry name" value="GIY_YIG"/>
    <property type="match status" value="1"/>
</dbReference>
<evidence type="ECO:0000256" key="1">
    <source>
        <dbReference type="ARBA" id="ARBA00007435"/>
    </source>
</evidence>
<dbReference type="OrthoDB" id="1495241at2"/>
<name>A0A4U1C0X9_9SPHI</name>
<dbReference type="InterPro" id="IPR050190">
    <property type="entry name" value="UPF0213_domain"/>
</dbReference>
<sequence>MKYYYVYILKCNDNSYYTGVTNNIERRFEEHQIGEDIKSYTYNKRPVSLVFCEYFLDINQAIMFEKQVKGWTRKKKEAIIADNWEKLKELSVCRNASHFENKGFDSAQPDSPD</sequence>
<keyword evidence="4" id="KW-1185">Reference proteome</keyword>
<dbReference type="CDD" id="cd10456">
    <property type="entry name" value="GIY-YIG_UPF0213"/>
    <property type="match status" value="1"/>
</dbReference>
<dbReference type="PANTHER" id="PTHR34477">
    <property type="entry name" value="UPF0213 PROTEIN YHBQ"/>
    <property type="match status" value="1"/>
</dbReference>
<dbReference type="Proteomes" id="UP000308181">
    <property type="component" value="Unassembled WGS sequence"/>
</dbReference>
<dbReference type="RefSeq" id="WP_136825420.1">
    <property type="nucleotide sequence ID" value="NZ_SWBP01000002.1"/>
</dbReference>
<dbReference type="InterPro" id="IPR035901">
    <property type="entry name" value="GIY-YIG_endonuc_sf"/>
</dbReference>
<protein>
    <submittedName>
        <fullName evidence="3">GIY-YIG nuclease family protein</fullName>
    </submittedName>
</protein>
<dbReference type="SUPFAM" id="SSF82771">
    <property type="entry name" value="GIY-YIG endonuclease"/>
    <property type="match status" value="1"/>
</dbReference>
<proteinExistence type="inferred from homology"/>
<reference evidence="3 4" key="1">
    <citation type="submission" date="2019-04" db="EMBL/GenBank/DDBJ databases">
        <title>Pedobacter sp. AR-3-17 sp. nov., isolated from Arctic soil.</title>
        <authorList>
            <person name="Dahal R.H."/>
            <person name="Kim D.-U."/>
        </authorList>
    </citation>
    <scope>NUCLEOTIDE SEQUENCE [LARGE SCALE GENOMIC DNA]</scope>
    <source>
        <strain evidence="3 4">AR-3-17</strain>
    </source>
</reference>
<dbReference type="AlphaFoldDB" id="A0A4U1C0X9"/>
<comment type="caution">
    <text evidence="3">The sequence shown here is derived from an EMBL/GenBank/DDBJ whole genome shotgun (WGS) entry which is preliminary data.</text>
</comment>
<dbReference type="Pfam" id="PF01541">
    <property type="entry name" value="GIY-YIG"/>
    <property type="match status" value="1"/>
</dbReference>